<dbReference type="InterPro" id="IPR019378">
    <property type="entry name" value="GDP-Fuc_O-FucTrfase"/>
</dbReference>
<evidence type="ECO:0000256" key="9">
    <source>
        <dbReference type="ARBA" id="ARBA00026232"/>
    </source>
</evidence>
<dbReference type="CDD" id="cd11296">
    <property type="entry name" value="O-FucT_like"/>
    <property type="match status" value="1"/>
</dbReference>
<dbReference type="Pfam" id="PF10250">
    <property type="entry name" value="O-FucT"/>
    <property type="match status" value="1"/>
</dbReference>
<evidence type="ECO:0000256" key="12">
    <source>
        <dbReference type="ARBA" id="ARBA00048647"/>
    </source>
</evidence>
<dbReference type="AlphaFoldDB" id="H2XQS6"/>
<comment type="catalytic activity">
    <reaction evidence="11">
        <text>L-threonyl-[protein] + GDP-beta-L-fucose = 3-O-(alpha-L-fucosyl)-L-threonyl-[protein] + GDP + H(+)</text>
        <dbReference type="Rhea" id="RHEA:70491"/>
        <dbReference type="Rhea" id="RHEA-COMP:11060"/>
        <dbReference type="Rhea" id="RHEA-COMP:17915"/>
        <dbReference type="ChEBI" id="CHEBI:15378"/>
        <dbReference type="ChEBI" id="CHEBI:30013"/>
        <dbReference type="ChEBI" id="CHEBI:57273"/>
        <dbReference type="ChEBI" id="CHEBI:58189"/>
        <dbReference type="ChEBI" id="CHEBI:189631"/>
        <dbReference type="EC" id="2.4.1.221"/>
    </reaction>
    <physiologicalReaction direction="left-to-right" evidence="11">
        <dbReference type="Rhea" id="RHEA:70492"/>
    </physiologicalReaction>
</comment>
<comment type="subcellular location">
    <subcellularLocation>
        <location evidence="1">Endoplasmic reticulum</location>
    </subcellularLocation>
</comment>
<evidence type="ECO:0000256" key="3">
    <source>
        <dbReference type="ARBA" id="ARBA00012196"/>
    </source>
</evidence>
<evidence type="ECO:0000313" key="13">
    <source>
        <dbReference type="Ensembl" id="ENSCINP00000032010.1"/>
    </source>
</evidence>
<dbReference type="GeneTree" id="ENSGT00390000016063"/>
<accession>H2XQS6</accession>
<comment type="similarity">
    <text evidence="8">Belongs to the glycosyltransferase 68 family.</text>
</comment>
<dbReference type="Ensembl" id="ENSCINT00000036056.1">
    <property type="protein sequence ID" value="ENSCINP00000032010.1"/>
    <property type="gene ID" value="ENSCING00000024606.1"/>
</dbReference>
<dbReference type="PANTHER" id="PTHR13398">
    <property type="entry name" value="GDP-FUCOSE PROTEIN O-FUCOSYLTRANSFERASE 2"/>
    <property type="match status" value="1"/>
</dbReference>
<evidence type="ECO:0000256" key="4">
    <source>
        <dbReference type="ARBA" id="ARBA00022679"/>
    </source>
</evidence>
<evidence type="ECO:0000256" key="11">
    <source>
        <dbReference type="ARBA" id="ARBA00047273"/>
    </source>
</evidence>
<evidence type="ECO:0000256" key="7">
    <source>
        <dbReference type="ARBA" id="ARBA00023277"/>
    </source>
</evidence>
<protein>
    <recommendedName>
        <fullName evidence="9">GDP-fucose protein O-fucosyltransferase 2</fullName>
        <ecNumber evidence="3">2.4.1.221</ecNumber>
    </recommendedName>
    <alternativeName>
        <fullName evidence="10">Peptide-O-fucosyltransferase 2</fullName>
    </alternativeName>
</protein>
<evidence type="ECO:0000256" key="1">
    <source>
        <dbReference type="ARBA" id="ARBA00004240"/>
    </source>
</evidence>
<comment type="catalytic activity">
    <reaction evidence="12">
        <text>L-seryl-[protein] + GDP-beta-L-fucose = 3-O-(alpha-L-fucosyl)-L-seryl-[protein] + GDP + H(+)</text>
        <dbReference type="Rhea" id="RHEA:63644"/>
        <dbReference type="Rhea" id="RHEA-COMP:9863"/>
        <dbReference type="Rhea" id="RHEA-COMP:17914"/>
        <dbReference type="ChEBI" id="CHEBI:15378"/>
        <dbReference type="ChEBI" id="CHEBI:29999"/>
        <dbReference type="ChEBI" id="CHEBI:57273"/>
        <dbReference type="ChEBI" id="CHEBI:58189"/>
        <dbReference type="ChEBI" id="CHEBI:189632"/>
        <dbReference type="EC" id="2.4.1.221"/>
    </reaction>
    <physiologicalReaction direction="left-to-right" evidence="12">
        <dbReference type="Rhea" id="RHEA:63645"/>
    </physiologicalReaction>
</comment>
<evidence type="ECO:0000256" key="8">
    <source>
        <dbReference type="ARBA" id="ARBA00025803"/>
    </source>
</evidence>
<reference evidence="13" key="3">
    <citation type="submission" date="2025-09" db="UniProtKB">
        <authorList>
            <consortium name="Ensembl"/>
        </authorList>
    </citation>
    <scope>IDENTIFICATION</scope>
</reference>
<dbReference type="InterPro" id="IPR045130">
    <property type="entry name" value="OFUT2-like"/>
</dbReference>
<dbReference type="Gene3D" id="3.40.50.11340">
    <property type="match status" value="1"/>
</dbReference>
<dbReference type="InParanoid" id="H2XQS6"/>
<dbReference type="Proteomes" id="UP000008144">
    <property type="component" value="Unassembled WGS sequence"/>
</dbReference>
<dbReference type="GO" id="GO:0046922">
    <property type="term" value="F:peptide-O-fucosyltransferase activity"/>
    <property type="evidence" value="ECO:0000318"/>
    <property type="project" value="GO_Central"/>
</dbReference>
<dbReference type="EC" id="2.4.1.221" evidence="3"/>
<reference evidence="14" key="1">
    <citation type="journal article" date="2002" name="Science">
        <title>The draft genome of Ciona intestinalis: insights into chordate and vertebrate origins.</title>
        <authorList>
            <person name="Dehal P."/>
            <person name="Satou Y."/>
            <person name="Campbell R.K."/>
            <person name="Chapman J."/>
            <person name="Degnan B."/>
            <person name="De Tomaso A."/>
            <person name="Davidson B."/>
            <person name="Di Gregorio A."/>
            <person name="Gelpke M."/>
            <person name="Goodstein D.M."/>
            <person name="Harafuji N."/>
            <person name="Hastings K.E."/>
            <person name="Ho I."/>
            <person name="Hotta K."/>
            <person name="Huang W."/>
            <person name="Kawashima T."/>
            <person name="Lemaire P."/>
            <person name="Martinez D."/>
            <person name="Meinertzhagen I.A."/>
            <person name="Necula S."/>
            <person name="Nonaka M."/>
            <person name="Putnam N."/>
            <person name="Rash S."/>
            <person name="Saiga H."/>
            <person name="Satake M."/>
            <person name="Terry A."/>
            <person name="Yamada L."/>
            <person name="Wang H.G."/>
            <person name="Awazu S."/>
            <person name="Azumi K."/>
            <person name="Boore J."/>
            <person name="Branno M."/>
            <person name="Chin-Bow S."/>
            <person name="DeSantis R."/>
            <person name="Doyle S."/>
            <person name="Francino P."/>
            <person name="Keys D.N."/>
            <person name="Haga S."/>
            <person name="Hayashi H."/>
            <person name="Hino K."/>
            <person name="Imai K.S."/>
            <person name="Inaba K."/>
            <person name="Kano S."/>
            <person name="Kobayashi K."/>
            <person name="Kobayashi M."/>
            <person name="Lee B.I."/>
            <person name="Makabe K.W."/>
            <person name="Manohar C."/>
            <person name="Matassi G."/>
            <person name="Medina M."/>
            <person name="Mochizuki Y."/>
            <person name="Mount S."/>
            <person name="Morishita T."/>
            <person name="Miura S."/>
            <person name="Nakayama A."/>
            <person name="Nishizaka S."/>
            <person name="Nomoto H."/>
            <person name="Ohta F."/>
            <person name="Oishi K."/>
            <person name="Rigoutsos I."/>
            <person name="Sano M."/>
            <person name="Sasaki A."/>
            <person name="Sasakura Y."/>
            <person name="Shoguchi E."/>
            <person name="Shin-i T."/>
            <person name="Spagnuolo A."/>
            <person name="Stainier D."/>
            <person name="Suzuki M.M."/>
            <person name="Tassy O."/>
            <person name="Takatori N."/>
            <person name="Tokuoka M."/>
            <person name="Yagi K."/>
            <person name="Yoshizaki F."/>
            <person name="Wada S."/>
            <person name="Zhang C."/>
            <person name="Hyatt P.D."/>
            <person name="Larimer F."/>
            <person name="Detter C."/>
            <person name="Doggett N."/>
            <person name="Glavina T."/>
            <person name="Hawkins T."/>
            <person name="Richardson P."/>
            <person name="Lucas S."/>
            <person name="Kohara Y."/>
            <person name="Levine M."/>
            <person name="Satoh N."/>
            <person name="Rokhsar D.S."/>
        </authorList>
    </citation>
    <scope>NUCLEOTIDE SEQUENCE [LARGE SCALE GENOMIC DNA]</scope>
</reference>
<evidence type="ECO:0000256" key="5">
    <source>
        <dbReference type="ARBA" id="ARBA00022824"/>
    </source>
</evidence>
<dbReference type="Gene3D" id="3.40.50.11350">
    <property type="match status" value="1"/>
</dbReference>
<proteinExistence type="inferred from homology"/>
<dbReference type="GO" id="GO:0006004">
    <property type="term" value="P:fucose metabolic process"/>
    <property type="evidence" value="ECO:0007669"/>
    <property type="project" value="UniProtKB-KW"/>
</dbReference>
<evidence type="ECO:0000256" key="6">
    <source>
        <dbReference type="ARBA" id="ARBA00023253"/>
    </source>
</evidence>
<keyword evidence="5" id="KW-0256">Endoplasmic reticulum</keyword>
<dbReference type="GO" id="GO:0005783">
    <property type="term" value="C:endoplasmic reticulum"/>
    <property type="evidence" value="ECO:0007669"/>
    <property type="project" value="UniProtKB-SubCell"/>
</dbReference>
<keyword evidence="7" id="KW-0119">Carbohydrate metabolism</keyword>
<evidence type="ECO:0000256" key="2">
    <source>
        <dbReference type="ARBA" id="ARBA00004922"/>
    </source>
</evidence>
<keyword evidence="4" id="KW-0808">Transferase</keyword>
<name>H2XQS6_CIOIN</name>
<comment type="pathway">
    <text evidence="2">Protein modification; protein glycosylation.</text>
</comment>
<evidence type="ECO:0000313" key="14">
    <source>
        <dbReference type="Proteomes" id="UP000008144"/>
    </source>
</evidence>
<sequence>MKPVPYFNKKLFYLICGLSTLVYFLKWNFQSTYPTPLYGAKKSYVSAALSRSYDVTRATIRHTPCEEFGEPPNWSKKFKPLLKMDETKYLYPQILEGLGNQLIGLQLGIQMAVRLNRTLVLPAFMVHNNTKSIPTSQVIDVTKLRKSISVISVSELKQSCRGKFDAVFLLSHIWPFYLKTAEHYTEMKLIRNYTARLDEDHRLFPADLAAFGINAYPKNFKPKSRVLITPRSEIKQRFATDDKCVVLLTNIFGFPRMDDFPRDHGAVGYNMSDEQLYSLSYKLSRRPPMVDKMAKEFVSKTLGGNFVSLHFRYDEGDWMTDHRCKYPAKTKTCEMVRKKNASLTMATKMSHFLKVKHHGINKVYIAHPPTNAHFITQFKAYFKRKRPKIEFFNSSDLVRALKSKFHDCFHKVDFGTAMSMLDMEVCTKSDLFIYSVAS</sequence>
<keyword evidence="14" id="KW-1185">Reference proteome</keyword>
<dbReference type="PANTHER" id="PTHR13398:SF0">
    <property type="entry name" value="GDP-FUCOSE PROTEIN O-FUCOSYLTRANSFERASE 2"/>
    <property type="match status" value="1"/>
</dbReference>
<reference evidence="13" key="2">
    <citation type="submission" date="2025-08" db="UniProtKB">
        <authorList>
            <consortium name="Ensembl"/>
        </authorList>
    </citation>
    <scope>IDENTIFICATION</scope>
</reference>
<dbReference type="HOGENOM" id="CLU_626344_0_0_1"/>
<evidence type="ECO:0000256" key="10">
    <source>
        <dbReference type="ARBA" id="ARBA00033083"/>
    </source>
</evidence>
<keyword evidence="6" id="KW-0294">Fucose metabolism</keyword>
<organism evidence="13 14">
    <name type="scientific">Ciona intestinalis</name>
    <name type="common">Transparent sea squirt</name>
    <name type="synonym">Ascidia intestinalis</name>
    <dbReference type="NCBI Taxonomy" id="7719"/>
    <lineage>
        <taxon>Eukaryota</taxon>
        <taxon>Metazoa</taxon>
        <taxon>Chordata</taxon>
        <taxon>Tunicata</taxon>
        <taxon>Ascidiacea</taxon>
        <taxon>Phlebobranchia</taxon>
        <taxon>Cionidae</taxon>
        <taxon>Ciona</taxon>
    </lineage>
</organism>